<organism evidence="2 3">
    <name type="scientific">Fimbriiglobus ruber</name>
    <dbReference type="NCBI Taxonomy" id="1908690"/>
    <lineage>
        <taxon>Bacteria</taxon>
        <taxon>Pseudomonadati</taxon>
        <taxon>Planctomycetota</taxon>
        <taxon>Planctomycetia</taxon>
        <taxon>Gemmatales</taxon>
        <taxon>Gemmataceae</taxon>
        <taxon>Fimbriiglobus</taxon>
    </lineage>
</organism>
<dbReference type="OrthoDB" id="9772751at2"/>
<dbReference type="GO" id="GO:0032259">
    <property type="term" value="P:methylation"/>
    <property type="evidence" value="ECO:0007669"/>
    <property type="project" value="UniProtKB-KW"/>
</dbReference>
<dbReference type="CDD" id="cd02440">
    <property type="entry name" value="AdoMet_MTases"/>
    <property type="match status" value="1"/>
</dbReference>
<reference evidence="3" key="1">
    <citation type="submission" date="2017-06" db="EMBL/GenBank/DDBJ databases">
        <title>Genome analysis of Fimbriiglobus ruber SP5, the first member of the order Planctomycetales with confirmed chitinolytic capability.</title>
        <authorList>
            <person name="Ravin N.V."/>
            <person name="Rakitin A.L."/>
            <person name="Ivanova A.A."/>
            <person name="Beletsky A.V."/>
            <person name="Kulichevskaya I.S."/>
            <person name="Mardanov A.V."/>
            <person name="Dedysh S.N."/>
        </authorList>
    </citation>
    <scope>NUCLEOTIDE SEQUENCE [LARGE SCALE GENOMIC DNA]</scope>
    <source>
        <strain evidence="3">SP5</strain>
    </source>
</reference>
<dbReference type="RefSeq" id="WP_088256474.1">
    <property type="nucleotide sequence ID" value="NZ_NIDE01000008.1"/>
</dbReference>
<proteinExistence type="predicted"/>
<protein>
    <submittedName>
        <fullName evidence="2">SAM-dependent methyltransferase</fullName>
    </submittedName>
</protein>
<dbReference type="EMBL" id="NIDE01000008">
    <property type="protein sequence ID" value="OWK40576.1"/>
    <property type="molecule type" value="Genomic_DNA"/>
</dbReference>
<accession>A0A225DSM9</accession>
<keyword evidence="3" id="KW-1185">Reference proteome</keyword>
<comment type="caution">
    <text evidence="2">The sequence shown here is derived from an EMBL/GenBank/DDBJ whole genome shotgun (WGS) entry which is preliminary data.</text>
</comment>
<dbReference type="Gene3D" id="3.40.50.150">
    <property type="entry name" value="Vaccinia Virus protein VP39"/>
    <property type="match status" value="1"/>
</dbReference>
<evidence type="ECO:0000313" key="2">
    <source>
        <dbReference type="EMBL" id="OWK40576.1"/>
    </source>
</evidence>
<evidence type="ECO:0000313" key="3">
    <source>
        <dbReference type="Proteomes" id="UP000214646"/>
    </source>
</evidence>
<dbReference type="GO" id="GO:0008168">
    <property type="term" value="F:methyltransferase activity"/>
    <property type="evidence" value="ECO:0007669"/>
    <property type="project" value="UniProtKB-KW"/>
</dbReference>
<dbReference type="PANTHER" id="PTHR43591">
    <property type="entry name" value="METHYLTRANSFERASE"/>
    <property type="match status" value="1"/>
</dbReference>
<sequence>MTAADQRRLIVDQFTRQAVPFSEMPNHNNEDTNRLVIETAGIDADDTVLDVACGPGLITSAIAGVALHVTGIDITPAMIEQAEHRQASLGLKNMTWRVGDIDPLPFDDDTFSAVVTRYSFHHFLTPKKVLGEMVRACRPGGKVAVIDVFMNTPEQADLYNRMEKLRDPSHTRALLLEELTGYFIDAGLTDLKTAFYKVDVDLEALLAATRTEPAGADAVRQIFCDDLDKNLMGVGAVEKNGAIHFGFPIVVLVGRKT</sequence>
<keyword evidence="2" id="KW-0489">Methyltransferase</keyword>
<dbReference type="InterPro" id="IPR025714">
    <property type="entry name" value="Methyltranfer_dom"/>
</dbReference>
<dbReference type="Proteomes" id="UP000214646">
    <property type="component" value="Unassembled WGS sequence"/>
</dbReference>
<dbReference type="Pfam" id="PF13847">
    <property type="entry name" value="Methyltransf_31"/>
    <property type="match status" value="1"/>
</dbReference>
<evidence type="ECO:0000259" key="1">
    <source>
        <dbReference type="Pfam" id="PF13847"/>
    </source>
</evidence>
<keyword evidence="2" id="KW-0808">Transferase</keyword>
<dbReference type="InterPro" id="IPR029063">
    <property type="entry name" value="SAM-dependent_MTases_sf"/>
</dbReference>
<name>A0A225DSM9_9BACT</name>
<dbReference type="SUPFAM" id="SSF53335">
    <property type="entry name" value="S-adenosyl-L-methionine-dependent methyltransferases"/>
    <property type="match status" value="1"/>
</dbReference>
<gene>
    <name evidence="2" type="ORF">FRUB_05495</name>
</gene>
<feature type="domain" description="Methyltransferase" evidence="1">
    <location>
        <begin position="43"/>
        <end position="160"/>
    </location>
</feature>
<dbReference type="AlphaFoldDB" id="A0A225DSM9"/>